<evidence type="ECO:0000259" key="8">
    <source>
        <dbReference type="Pfam" id="PF01694"/>
    </source>
</evidence>
<comment type="similarity">
    <text evidence="2">Belongs to the peptidase S54 family.</text>
</comment>
<organism evidence="9 10">
    <name type="scientific">Dermatophilus congolensis</name>
    <dbReference type="NCBI Taxonomy" id="1863"/>
    <lineage>
        <taxon>Bacteria</taxon>
        <taxon>Bacillati</taxon>
        <taxon>Actinomycetota</taxon>
        <taxon>Actinomycetes</taxon>
        <taxon>Micrococcales</taxon>
        <taxon>Dermatophilaceae</taxon>
        <taxon>Dermatophilus</taxon>
    </lineage>
</organism>
<feature type="transmembrane region" description="Helical" evidence="7">
    <location>
        <begin position="106"/>
        <end position="125"/>
    </location>
</feature>
<dbReference type="AlphaFoldDB" id="A0A239V9D0"/>
<dbReference type="Proteomes" id="UP000242637">
    <property type="component" value="Chromosome 1"/>
</dbReference>
<gene>
    <name evidence="9" type="ORF">SAMEA4475696_00421</name>
</gene>
<comment type="subcellular location">
    <subcellularLocation>
        <location evidence="1">Membrane</location>
        <topology evidence="1">Multi-pass membrane protein</topology>
    </subcellularLocation>
</comment>
<dbReference type="PANTHER" id="PTHR43731:SF14">
    <property type="entry name" value="PRESENILIN-ASSOCIATED RHOMBOID-LIKE PROTEIN, MITOCHONDRIAL"/>
    <property type="match status" value="1"/>
</dbReference>
<keyword evidence="10" id="KW-1185">Reference proteome</keyword>
<dbReference type="EMBL" id="LT906453">
    <property type="protein sequence ID" value="SNV18318.1"/>
    <property type="molecule type" value="Genomic_DNA"/>
</dbReference>
<feature type="transmembrane region" description="Helical" evidence="7">
    <location>
        <begin position="165"/>
        <end position="182"/>
    </location>
</feature>
<reference evidence="9 10" key="1">
    <citation type="submission" date="2017-06" db="EMBL/GenBank/DDBJ databases">
        <authorList>
            <consortium name="Pathogen Informatics"/>
        </authorList>
    </citation>
    <scope>NUCLEOTIDE SEQUENCE [LARGE SCALE GENOMIC DNA]</scope>
    <source>
        <strain evidence="9 10">NCTC13039</strain>
    </source>
</reference>
<dbReference type="GO" id="GO:0006508">
    <property type="term" value="P:proteolysis"/>
    <property type="evidence" value="ECO:0007669"/>
    <property type="project" value="UniProtKB-KW"/>
</dbReference>
<dbReference type="STRING" id="1121387.GCA_000429885_01295"/>
<evidence type="ECO:0000256" key="4">
    <source>
        <dbReference type="ARBA" id="ARBA00022801"/>
    </source>
</evidence>
<feature type="transmembrane region" description="Helical" evidence="7">
    <location>
        <begin position="68"/>
        <end position="94"/>
    </location>
</feature>
<keyword evidence="9" id="KW-0645">Protease</keyword>
<keyword evidence="3 7" id="KW-0812">Transmembrane</keyword>
<feature type="transmembrane region" description="Helical" evidence="7">
    <location>
        <begin position="137"/>
        <end position="158"/>
    </location>
</feature>
<dbReference type="InterPro" id="IPR035952">
    <property type="entry name" value="Rhomboid-like_sf"/>
</dbReference>
<feature type="domain" description="Peptidase S54 rhomboid" evidence="8">
    <location>
        <begin position="66"/>
        <end position="204"/>
    </location>
</feature>
<evidence type="ECO:0000256" key="2">
    <source>
        <dbReference type="ARBA" id="ARBA00009045"/>
    </source>
</evidence>
<dbReference type="OrthoDB" id="9807874at2"/>
<feature type="transmembrane region" description="Helical" evidence="7">
    <location>
        <begin position="218"/>
        <end position="235"/>
    </location>
</feature>
<keyword evidence="6 7" id="KW-0472">Membrane</keyword>
<keyword evidence="4" id="KW-0378">Hydrolase</keyword>
<dbReference type="GO" id="GO:0016020">
    <property type="term" value="C:membrane"/>
    <property type="evidence" value="ECO:0007669"/>
    <property type="project" value="UniProtKB-SubCell"/>
</dbReference>
<keyword evidence="5 7" id="KW-1133">Transmembrane helix</keyword>
<dbReference type="GO" id="GO:0004252">
    <property type="term" value="F:serine-type endopeptidase activity"/>
    <property type="evidence" value="ECO:0007669"/>
    <property type="project" value="InterPro"/>
</dbReference>
<proteinExistence type="inferred from homology"/>
<feature type="transmembrane region" description="Helical" evidence="7">
    <location>
        <begin position="188"/>
        <end position="206"/>
    </location>
</feature>
<evidence type="ECO:0000256" key="5">
    <source>
        <dbReference type="ARBA" id="ARBA00022989"/>
    </source>
</evidence>
<feature type="transmembrane region" description="Helical" evidence="7">
    <location>
        <begin position="28"/>
        <end position="48"/>
    </location>
</feature>
<dbReference type="SUPFAM" id="SSF144091">
    <property type="entry name" value="Rhomboid-like"/>
    <property type="match status" value="1"/>
</dbReference>
<accession>A0A239V9D0</accession>
<protein>
    <submittedName>
        <fullName evidence="9">Intramembrane serine protease GlpG</fullName>
    </submittedName>
</protein>
<dbReference type="KEGG" id="dco:SAMEA4475696_0421"/>
<dbReference type="PANTHER" id="PTHR43731">
    <property type="entry name" value="RHOMBOID PROTEASE"/>
    <property type="match status" value="1"/>
</dbReference>
<dbReference type="InterPro" id="IPR050925">
    <property type="entry name" value="Rhomboid_protease_S54"/>
</dbReference>
<evidence type="ECO:0000313" key="10">
    <source>
        <dbReference type="Proteomes" id="UP000242637"/>
    </source>
</evidence>
<dbReference type="GeneID" id="63458708"/>
<evidence type="ECO:0000256" key="6">
    <source>
        <dbReference type="ARBA" id="ARBA00023136"/>
    </source>
</evidence>
<evidence type="ECO:0000313" key="9">
    <source>
        <dbReference type="EMBL" id="SNV18318.1"/>
    </source>
</evidence>
<sequence length="246" mass="26840">MDQKAPSPPTSRSHYAVFTARQYLTTPVTYTLIALCVLVWFAQLIPSLDYLLFQNGAFMPSLGALEPWRFLTASFLHAPQIWHLLFNMLCLWILGRTLEPAINTKFFLASYCVCAIGGSVGSIWFSTSITDPNGTWMQATVGASGAISGLFAMLFVLASTVGADMRGILAVLLLNATLPFFIEGIVWQSQLGGLLTGLMIGALCALQRKICIRTLRWLGLAAIAAVLIALAWHKYEVVGSVVHLGW</sequence>
<evidence type="ECO:0000256" key="1">
    <source>
        <dbReference type="ARBA" id="ARBA00004141"/>
    </source>
</evidence>
<dbReference type="Gene3D" id="1.20.1540.10">
    <property type="entry name" value="Rhomboid-like"/>
    <property type="match status" value="1"/>
</dbReference>
<name>A0A239V9D0_9MICO</name>
<evidence type="ECO:0000256" key="7">
    <source>
        <dbReference type="SAM" id="Phobius"/>
    </source>
</evidence>
<dbReference type="Pfam" id="PF01694">
    <property type="entry name" value="Rhomboid"/>
    <property type="match status" value="1"/>
</dbReference>
<dbReference type="InterPro" id="IPR022764">
    <property type="entry name" value="Peptidase_S54_rhomboid_dom"/>
</dbReference>
<evidence type="ECO:0000256" key="3">
    <source>
        <dbReference type="ARBA" id="ARBA00022692"/>
    </source>
</evidence>
<dbReference type="RefSeq" id="WP_051277528.1">
    <property type="nucleotide sequence ID" value="NZ_JAAFNI010000001.1"/>
</dbReference>